<name>A0A564YZN4_HYMDI</name>
<dbReference type="EMBL" id="CABIJS010000499">
    <property type="protein sequence ID" value="VUZ52479.1"/>
    <property type="molecule type" value="Genomic_DNA"/>
</dbReference>
<accession>A0A564YZN4</accession>
<evidence type="ECO:0000313" key="1">
    <source>
        <dbReference type="EMBL" id="VUZ52479.1"/>
    </source>
</evidence>
<organism evidence="1 2">
    <name type="scientific">Hymenolepis diminuta</name>
    <name type="common">Rat tapeworm</name>
    <dbReference type="NCBI Taxonomy" id="6216"/>
    <lineage>
        <taxon>Eukaryota</taxon>
        <taxon>Metazoa</taxon>
        <taxon>Spiralia</taxon>
        <taxon>Lophotrochozoa</taxon>
        <taxon>Platyhelminthes</taxon>
        <taxon>Cestoda</taxon>
        <taxon>Eucestoda</taxon>
        <taxon>Cyclophyllidea</taxon>
        <taxon>Hymenolepididae</taxon>
        <taxon>Hymenolepis</taxon>
    </lineage>
</organism>
<evidence type="ECO:0000313" key="2">
    <source>
        <dbReference type="Proteomes" id="UP000321570"/>
    </source>
</evidence>
<dbReference type="Proteomes" id="UP000321570">
    <property type="component" value="Unassembled WGS sequence"/>
</dbReference>
<proteinExistence type="predicted"/>
<keyword evidence="2" id="KW-1185">Reference proteome</keyword>
<protein>
    <submittedName>
        <fullName evidence="1">Uncharacterized protein</fullName>
    </submittedName>
</protein>
<dbReference type="AlphaFoldDB" id="A0A564YZN4"/>
<reference evidence="1 2" key="1">
    <citation type="submission" date="2019-07" db="EMBL/GenBank/DDBJ databases">
        <authorList>
            <person name="Jastrzebski P J."/>
            <person name="Paukszto L."/>
            <person name="Jastrzebski P J."/>
        </authorList>
    </citation>
    <scope>NUCLEOTIDE SEQUENCE [LARGE SCALE GENOMIC DNA]</scope>
    <source>
        <strain evidence="1 2">WMS-il1</strain>
    </source>
</reference>
<sequence>MHSCHNHQAAWRRYLRRGDRKGHLILRSQTTRTRRVCSLTPEQPGTPDVMRRPEGIDQNIILPVPPGLDGISLAFRSIMRQGRTSDQIYERAFYV</sequence>
<gene>
    <name evidence="1" type="ORF">WMSIL1_LOCUS10979</name>
</gene>